<evidence type="ECO:0000256" key="1">
    <source>
        <dbReference type="ARBA" id="ARBA00006914"/>
    </source>
</evidence>
<feature type="compositionally biased region" description="Basic and acidic residues" evidence="4">
    <location>
        <begin position="103"/>
        <end position="114"/>
    </location>
</feature>
<sequence>MASPERLEPPASALQSTYSSCFQVCGTAVYFENTGRELEALASWSNALAQIQYHHQHLIPDDYTPINETEELLQIQIRKLEAKCKQRIAVIEARSAIRQFEAERREREAKEELPSRPTTAGKTPDLNFSSVTKRKGKTSAGPSPHRAHRADEETLTRSLQPHPTPPPPTMDPKYSSTRGSAFNPSSNAMPPLSRTASTPAAQSSRSPERRMPRTLRPTAPSKSSSKSRSNVPRLSDTNQQVGATQAATQAWHNMAEKSWRSARADLGLAGKASSEPRLDRLAGPKMTLPDPSSLYPLVSGRDPVPHGSPRAVARHKPREPLPATRGTPSLRSYNTAADERSDRAAIDSLPESEEDSEGPVAYSPIIQEQTGTFRAGLDVPVTPPSDALLPDDYGLLYQNDIPGRDFDEKKIFQELKSLGLDKGAVSQVLREIVHHGDVVHWEDIAGLDAAKLALKETVVYPFLRPDLFNGLREPVQGILLFGPPGTGKTMLATAVATESRSTFFSISASTLMSKYLGDSEKLVRALFAVAKHFAPSIIFIDEIDSILAARGHGEHEATRRLKTEFLIQWSGLARAASGRTPLEADVKPVLVLAATNMPWAIDEAARRRFVRRQYIPLPDGEVRRIQLNNLLHQQKHSLSDEDFEELVRMTDSFSGSDITALAKDAAMGPLRAVGDKLLRMTVDEIRPIQLEDFKASIVKIRPSVSQEGLERYDEWAKKFGESGA</sequence>
<organism evidence="6 7">
    <name type="scientific">Trichodelitschia bisporula</name>
    <dbReference type="NCBI Taxonomy" id="703511"/>
    <lineage>
        <taxon>Eukaryota</taxon>
        <taxon>Fungi</taxon>
        <taxon>Dikarya</taxon>
        <taxon>Ascomycota</taxon>
        <taxon>Pezizomycotina</taxon>
        <taxon>Dothideomycetes</taxon>
        <taxon>Dothideomycetes incertae sedis</taxon>
        <taxon>Phaeotrichales</taxon>
        <taxon>Phaeotrichaceae</taxon>
        <taxon>Trichodelitschia</taxon>
    </lineage>
</organism>
<dbReference type="InterPro" id="IPR027417">
    <property type="entry name" value="P-loop_NTPase"/>
</dbReference>
<dbReference type="EMBL" id="ML996696">
    <property type="protein sequence ID" value="KAF2399826.1"/>
    <property type="molecule type" value="Genomic_DNA"/>
</dbReference>
<evidence type="ECO:0000256" key="4">
    <source>
        <dbReference type="SAM" id="MobiDB-lite"/>
    </source>
</evidence>
<dbReference type="Gene3D" id="3.40.50.300">
    <property type="entry name" value="P-loop containing nucleotide triphosphate hydrolases"/>
    <property type="match status" value="1"/>
</dbReference>
<dbReference type="PROSITE" id="PS00674">
    <property type="entry name" value="AAA"/>
    <property type="match status" value="1"/>
</dbReference>
<reference evidence="6" key="1">
    <citation type="journal article" date="2020" name="Stud. Mycol.">
        <title>101 Dothideomycetes genomes: a test case for predicting lifestyles and emergence of pathogens.</title>
        <authorList>
            <person name="Haridas S."/>
            <person name="Albert R."/>
            <person name="Binder M."/>
            <person name="Bloem J."/>
            <person name="Labutti K."/>
            <person name="Salamov A."/>
            <person name="Andreopoulos B."/>
            <person name="Baker S."/>
            <person name="Barry K."/>
            <person name="Bills G."/>
            <person name="Bluhm B."/>
            <person name="Cannon C."/>
            <person name="Castanera R."/>
            <person name="Culley D."/>
            <person name="Daum C."/>
            <person name="Ezra D."/>
            <person name="Gonzalez J."/>
            <person name="Henrissat B."/>
            <person name="Kuo A."/>
            <person name="Liang C."/>
            <person name="Lipzen A."/>
            <person name="Lutzoni F."/>
            <person name="Magnuson J."/>
            <person name="Mondo S."/>
            <person name="Nolan M."/>
            <person name="Ohm R."/>
            <person name="Pangilinan J."/>
            <person name="Park H.-J."/>
            <person name="Ramirez L."/>
            <person name="Alfaro M."/>
            <person name="Sun H."/>
            <person name="Tritt A."/>
            <person name="Yoshinaga Y."/>
            <person name="Zwiers L.-H."/>
            <person name="Turgeon B."/>
            <person name="Goodwin S."/>
            <person name="Spatafora J."/>
            <person name="Crous P."/>
            <person name="Grigoriev I."/>
        </authorList>
    </citation>
    <scope>NUCLEOTIDE SEQUENCE</scope>
    <source>
        <strain evidence="6">CBS 262.69</strain>
    </source>
</reference>
<dbReference type="GO" id="GO:0016887">
    <property type="term" value="F:ATP hydrolysis activity"/>
    <property type="evidence" value="ECO:0007669"/>
    <property type="project" value="InterPro"/>
</dbReference>
<dbReference type="InterPro" id="IPR003593">
    <property type="entry name" value="AAA+_ATPase"/>
</dbReference>
<feature type="region of interest" description="Disordered" evidence="4">
    <location>
        <begin position="269"/>
        <end position="359"/>
    </location>
</feature>
<accession>A0A6G1HVD4</accession>
<keyword evidence="7" id="KW-1185">Reference proteome</keyword>
<dbReference type="Proteomes" id="UP000799640">
    <property type="component" value="Unassembled WGS sequence"/>
</dbReference>
<feature type="compositionally biased region" description="Polar residues" evidence="4">
    <location>
        <begin position="116"/>
        <end position="131"/>
    </location>
</feature>
<feature type="domain" description="AAA+ ATPase" evidence="5">
    <location>
        <begin position="474"/>
        <end position="619"/>
    </location>
</feature>
<evidence type="ECO:0000313" key="7">
    <source>
        <dbReference type="Proteomes" id="UP000799640"/>
    </source>
</evidence>
<comment type="similarity">
    <text evidence="1">Belongs to the AAA ATPase family.</text>
</comment>
<keyword evidence="3" id="KW-0067">ATP-binding</keyword>
<feature type="compositionally biased region" description="Polar residues" evidence="4">
    <location>
        <begin position="174"/>
        <end position="205"/>
    </location>
</feature>
<feature type="region of interest" description="Disordered" evidence="4">
    <location>
        <begin position="103"/>
        <end position="253"/>
    </location>
</feature>
<dbReference type="InterPro" id="IPR041569">
    <property type="entry name" value="AAA_lid_3"/>
</dbReference>
<keyword evidence="2" id="KW-0547">Nucleotide-binding</keyword>
<evidence type="ECO:0000259" key="5">
    <source>
        <dbReference type="SMART" id="SM00382"/>
    </source>
</evidence>
<dbReference type="FunFam" id="3.40.50.300:FF:000093">
    <property type="entry name" value="Fidgetin-like 1"/>
    <property type="match status" value="1"/>
</dbReference>
<dbReference type="AlphaFoldDB" id="A0A6G1HVD4"/>
<dbReference type="PANTHER" id="PTHR23074">
    <property type="entry name" value="AAA DOMAIN-CONTAINING"/>
    <property type="match status" value="1"/>
</dbReference>
<dbReference type="InterPro" id="IPR015415">
    <property type="entry name" value="Spast_Vps4_C"/>
</dbReference>
<protein>
    <submittedName>
        <fullName evidence="6">AAA-domain-containing protein</fullName>
    </submittedName>
</protein>
<dbReference type="Gene3D" id="1.10.8.60">
    <property type="match status" value="1"/>
</dbReference>
<dbReference type="GO" id="GO:0005524">
    <property type="term" value="F:ATP binding"/>
    <property type="evidence" value="ECO:0007669"/>
    <property type="project" value="UniProtKB-KW"/>
</dbReference>
<evidence type="ECO:0000256" key="3">
    <source>
        <dbReference type="ARBA" id="ARBA00022840"/>
    </source>
</evidence>
<dbReference type="InterPro" id="IPR003960">
    <property type="entry name" value="ATPase_AAA_CS"/>
</dbReference>
<dbReference type="Pfam" id="PF00004">
    <property type="entry name" value="AAA"/>
    <property type="match status" value="1"/>
</dbReference>
<name>A0A6G1HVD4_9PEZI</name>
<dbReference type="Pfam" id="PF17862">
    <property type="entry name" value="AAA_lid_3"/>
    <property type="match status" value="1"/>
</dbReference>
<dbReference type="InterPro" id="IPR003959">
    <property type="entry name" value="ATPase_AAA_core"/>
</dbReference>
<dbReference type="CDD" id="cd19509">
    <property type="entry name" value="RecA-like_VPS4-like"/>
    <property type="match status" value="1"/>
</dbReference>
<dbReference type="Pfam" id="PF09336">
    <property type="entry name" value="Vps4_C"/>
    <property type="match status" value="1"/>
</dbReference>
<dbReference type="FunFam" id="1.10.8.60:FF:000022">
    <property type="entry name" value="Fidgetin like 1"/>
    <property type="match status" value="1"/>
</dbReference>
<proteinExistence type="inferred from homology"/>
<dbReference type="SMART" id="SM00382">
    <property type="entry name" value="AAA"/>
    <property type="match status" value="1"/>
</dbReference>
<dbReference type="InterPro" id="IPR050304">
    <property type="entry name" value="MT-severing_AAA_ATPase"/>
</dbReference>
<dbReference type="PANTHER" id="PTHR23074:SF17">
    <property type="entry name" value="FIDGETIN-LIKE PROTEIN 1"/>
    <property type="match status" value="1"/>
</dbReference>
<feature type="compositionally biased region" description="Polar residues" evidence="4">
    <location>
        <begin position="326"/>
        <end position="335"/>
    </location>
</feature>
<dbReference type="SUPFAM" id="SSF52540">
    <property type="entry name" value="P-loop containing nucleoside triphosphate hydrolases"/>
    <property type="match status" value="1"/>
</dbReference>
<feature type="compositionally biased region" description="Low complexity" evidence="4">
    <location>
        <begin position="237"/>
        <end position="250"/>
    </location>
</feature>
<evidence type="ECO:0000313" key="6">
    <source>
        <dbReference type="EMBL" id="KAF2399826.1"/>
    </source>
</evidence>
<dbReference type="OrthoDB" id="10251136at2759"/>
<evidence type="ECO:0000256" key="2">
    <source>
        <dbReference type="ARBA" id="ARBA00022741"/>
    </source>
</evidence>
<gene>
    <name evidence="6" type="ORF">EJ06DRAFT_530616</name>
</gene>